<dbReference type="EMBL" id="RAQJ01000004">
    <property type="protein sequence ID" value="RKE92332.1"/>
    <property type="molecule type" value="Genomic_DNA"/>
</dbReference>
<keyword evidence="2" id="KW-1185">Reference proteome</keyword>
<dbReference type="AlphaFoldDB" id="A0A420DGX1"/>
<dbReference type="PROSITE" id="PS51257">
    <property type="entry name" value="PROKAR_LIPOPROTEIN"/>
    <property type="match status" value="1"/>
</dbReference>
<reference evidence="1 2" key="1">
    <citation type="submission" date="2018-09" db="EMBL/GenBank/DDBJ databases">
        <title>Genomic Encyclopedia of Archaeal and Bacterial Type Strains, Phase II (KMG-II): from individual species to whole genera.</title>
        <authorList>
            <person name="Goeker M."/>
        </authorList>
    </citation>
    <scope>NUCLEOTIDE SEQUENCE [LARGE SCALE GENOMIC DNA]</scope>
    <source>
        <strain evidence="1 2">DSM 26283</strain>
    </source>
</reference>
<organism evidence="1 2">
    <name type="scientific">Ichthyenterobacterium magnum</name>
    <dbReference type="NCBI Taxonomy" id="1230530"/>
    <lineage>
        <taxon>Bacteria</taxon>
        <taxon>Pseudomonadati</taxon>
        <taxon>Bacteroidota</taxon>
        <taxon>Flavobacteriia</taxon>
        <taxon>Flavobacteriales</taxon>
        <taxon>Flavobacteriaceae</taxon>
        <taxon>Ichthyenterobacterium</taxon>
    </lineage>
</organism>
<sequence>MKKHSLILIIIVFTLLIISCTSENEINAGVNKPQKTTNNLEQNYKQLPSDTLFFQIAKNNYLITHSSKLNKGSVTSSLTVKKYNDNLFSISYNFDTNKEHWKLFQSNKVIEKSTELKNENISIQNLTEVNNLIEDYIAYIFSEIMDKKNKKIVSTINYHKSIINTTIRSIENEDTCNCTVHPEFLIDKSFFNCQEDHFYNTSALKSALNQYTSENSDIDSSTNNLITFLSTYEEQTISYNKYYSFYVTNEDFQIFINYQTASSSGNCAWWCPLGGGSDHGCCGNYSGCCLYWHAACYIHDKMCSDCKPSWFCLPGCVPDAQQPPNNTLTLY</sequence>
<dbReference type="Proteomes" id="UP000284892">
    <property type="component" value="Unassembled WGS sequence"/>
</dbReference>
<name>A0A420DGX1_9FLAO</name>
<gene>
    <name evidence="1" type="ORF">BXY80_2251</name>
</gene>
<comment type="caution">
    <text evidence="1">The sequence shown here is derived from an EMBL/GenBank/DDBJ whole genome shotgun (WGS) entry which is preliminary data.</text>
</comment>
<dbReference type="OrthoDB" id="1448085at2"/>
<protein>
    <submittedName>
        <fullName evidence="1">Uncharacterized protein</fullName>
    </submittedName>
</protein>
<dbReference type="RefSeq" id="WP_120201933.1">
    <property type="nucleotide sequence ID" value="NZ_RAQJ01000004.1"/>
</dbReference>
<proteinExistence type="predicted"/>
<accession>A0A420DGX1</accession>
<evidence type="ECO:0000313" key="2">
    <source>
        <dbReference type="Proteomes" id="UP000284892"/>
    </source>
</evidence>
<evidence type="ECO:0000313" key="1">
    <source>
        <dbReference type="EMBL" id="RKE92332.1"/>
    </source>
</evidence>